<evidence type="ECO:0000256" key="4">
    <source>
        <dbReference type="SAM" id="SignalP"/>
    </source>
</evidence>
<feature type="chain" id="PRO_5039366763" evidence="4">
    <location>
        <begin position="21"/>
        <end position="421"/>
    </location>
</feature>
<organism evidence="6 7">
    <name type="scientific">Antricoccus suffuscus</name>
    <dbReference type="NCBI Taxonomy" id="1629062"/>
    <lineage>
        <taxon>Bacteria</taxon>
        <taxon>Bacillati</taxon>
        <taxon>Actinomycetota</taxon>
        <taxon>Actinomycetes</taxon>
        <taxon>Geodermatophilales</taxon>
        <taxon>Antricoccaceae</taxon>
        <taxon>Antricoccus</taxon>
    </lineage>
</organism>
<dbReference type="Proteomes" id="UP000237752">
    <property type="component" value="Unassembled WGS sequence"/>
</dbReference>
<keyword evidence="2 4" id="KW-0732">Signal</keyword>
<gene>
    <name evidence="6" type="ORF">CLV47_12163</name>
</gene>
<dbReference type="InterPro" id="IPR028082">
    <property type="entry name" value="Peripla_BP_I"/>
</dbReference>
<dbReference type="Gene3D" id="3.40.50.2300">
    <property type="match status" value="2"/>
</dbReference>
<evidence type="ECO:0000313" key="7">
    <source>
        <dbReference type="Proteomes" id="UP000237752"/>
    </source>
</evidence>
<protein>
    <submittedName>
        <fullName evidence="6">ABC-type branched-subunit amino acid transport system substrate-binding protein</fullName>
    </submittedName>
</protein>
<proteinExistence type="inferred from homology"/>
<dbReference type="PANTHER" id="PTHR47235">
    <property type="entry name" value="BLR6548 PROTEIN"/>
    <property type="match status" value="1"/>
</dbReference>
<dbReference type="EMBL" id="PVUE01000021">
    <property type="protein sequence ID" value="PRZ36626.1"/>
    <property type="molecule type" value="Genomic_DNA"/>
</dbReference>
<dbReference type="PANTHER" id="PTHR47235:SF1">
    <property type="entry name" value="BLR6548 PROTEIN"/>
    <property type="match status" value="1"/>
</dbReference>
<evidence type="ECO:0000256" key="1">
    <source>
        <dbReference type="ARBA" id="ARBA00010062"/>
    </source>
</evidence>
<comment type="similarity">
    <text evidence="1">Belongs to the leucine-binding protein family.</text>
</comment>
<evidence type="ECO:0000259" key="5">
    <source>
        <dbReference type="Pfam" id="PF13458"/>
    </source>
</evidence>
<comment type="caution">
    <text evidence="6">The sequence shown here is derived from an EMBL/GenBank/DDBJ whole genome shotgun (WGS) entry which is preliminary data.</text>
</comment>
<feature type="region of interest" description="Disordered" evidence="3">
    <location>
        <begin position="371"/>
        <end position="392"/>
    </location>
</feature>
<evidence type="ECO:0000256" key="2">
    <source>
        <dbReference type="ARBA" id="ARBA00022729"/>
    </source>
</evidence>
<dbReference type="OrthoDB" id="26870at2"/>
<reference evidence="6 7" key="1">
    <citation type="submission" date="2018-03" db="EMBL/GenBank/DDBJ databases">
        <title>Genomic Encyclopedia of Archaeal and Bacterial Type Strains, Phase II (KMG-II): from individual species to whole genera.</title>
        <authorList>
            <person name="Goeker M."/>
        </authorList>
    </citation>
    <scope>NUCLEOTIDE SEQUENCE [LARGE SCALE GENOMIC DNA]</scope>
    <source>
        <strain evidence="6 7">DSM 100065</strain>
    </source>
</reference>
<dbReference type="RefSeq" id="WP_106350683.1">
    <property type="nucleotide sequence ID" value="NZ_PVUE01000021.1"/>
</dbReference>
<keyword evidence="7" id="KW-1185">Reference proteome</keyword>
<evidence type="ECO:0000313" key="6">
    <source>
        <dbReference type="EMBL" id="PRZ36626.1"/>
    </source>
</evidence>
<dbReference type="PROSITE" id="PS51257">
    <property type="entry name" value="PROKAR_LIPOPROTEIN"/>
    <property type="match status" value="1"/>
</dbReference>
<sequence>MSKRNRVFLTGLLATAVVLSGCSTKGGGSGEAKTGSDGVKTDIGVTDKTISLGVMTDLSGPFKVNSLPVTYGNQMWADDVNAAGGICGRNIKVEVRDTAQQADKAVALYPELEPKVLGIMQLTGSPILAALKSNIKSDNMLTLPTSWASTNLDAPQVFMIGSTYDIDMMNGLNFLKDQGKIQDGDKIGHIYVDSEFGKGGLLGSEYWGKQHGSEIVGVKVTAEDKDMSSAVTQLKSQGVKAILMSLSPSPAASVATQAQAQGLQVPLMFSSVSFDPTLLDTPAKDALLNGNTFRVSSILPASADNPTVQKIMQEYDATGHKEIKSDSIVTGYMHGLAWQGVLEQACKDKDLTRAGIMAAKKKSKVNTQGLSGKLDFSQEGSPSSRETLVEAPSFDTVGRLTVVQPFKESEDAKKYKAPHQK</sequence>
<feature type="domain" description="Leucine-binding protein" evidence="5">
    <location>
        <begin position="49"/>
        <end position="379"/>
    </location>
</feature>
<dbReference type="SUPFAM" id="SSF53822">
    <property type="entry name" value="Periplasmic binding protein-like I"/>
    <property type="match status" value="1"/>
</dbReference>
<dbReference type="AlphaFoldDB" id="A0A2T0ZJV5"/>
<feature type="signal peptide" evidence="4">
    <location>
        <begin position="1"/>
        <end position="20"/>
    </location>
</feature>
<accession>A0A2T0ZJV5</accession>
<name>A0A2T0ZJV5_9ACTN</name>
<dbReference type="Pfam" id="PF13458">
    <property type="entry name" value="Peripla_BP_6"/>
    <property type="match status" value="1"/>
</dbReference>
<evidence type="ECO:0000256" key="3">
    <source>
        <dbReference type="SAM" id="MobiDB-lite"/>
    </source>
</evidence>
<dbReference type="InterPro" id="IPR028081">
    <property type="entry name" value="Leu-bd"/>
</dbReference>